<name>A0A1Y0I2J8_9GAMM</name>
<dbReference type="Gene3D" id="3.30.450.20">
    <property type="entry name" value="PAS domain"/>
    <property type="match status" value="3"/>
</dbReference>
<dbReference type="SUPFAM" id="SSF55073">
    <property type="entry name" value="Nucleotide cyclase"/>
    <property type="match status" value="1"/>
</dbReference>
<feature type="domain" description="GGDEF" evidence="4">
    <location>
        <begin position="409"/>
        <end position="542"/>
    </location>
</feature>
<evidence type="ECO:0000259" key="3">
    <source>
        <dbReference type="PROSITE" id="PS50883"/>
    </source>
</evidence>
<dbReference type="Pfam" id="PF13426">
    <property type="entry name" value="PAS_9"/>
    <property type="match status" value="1"/>
</dbReference>
<dbReference type="InterPro" id="IPR029787">
    <property type="entry name" value="Nucleotide_cyclase"/>
</dbReference>
<dbReference type="RefSeq" id="WP_087459677.1">
    <property type="nucleotide sequence ID" value="NZ_CP021425.1"/>
</dbReference>
<dbReference type="InterPro" id="IPR043128">
    <property type="entry name" value="Rev_trsase/Diguanyl_cyclase"/>
</dbReference>
<dbReference type="PROSITE" id="PS50112">
    <property type="entry name" value="PAS"/>
    <property type="match status" value="1"/>
</dbReference>
<dbReference type="PROSITE" id="PS50883">
    <property type="entry name" value="EAL"/>
    <property type="match status" value="1"/>
</dbReference>
<dbReference type="SMART" id="SM00267">
    <property type="entry name" value="GGDEF"/>
    <property type="match status" value="1"/>
</dbReference>
<dbReference type="SMART" id="SM00086">
    <property type="entry name" value="PAC"/>
    <property type="match status" value="1"/>
</dbReference>
<dbReference type="PROSITE" id="PS50887">
    <property type="entry name" value="GGDEF"/>
    <property type="match status" value="1"/>
</dbReference>
<dbReference type="Pfam" id="PF08447">
    <property type="entry name" value="PAS_3"/>
    <property type="match status" value="1"/>
</dbReference>
<dbReference type="InterPro" id="IPR035919">
    <property type="entry name" value="EAL_sf"/>
</dbReference>
<dbReference type="PANTHER" id="PTHR44757:SF4">
    <property type="entry name" value="DIGUANYLATE CYCLASE DGCE-RELATED"/>
    <property type="match status" value="1"/>
</dbReference>
<dbReference type="CDD" id="cd01948">
    <property type="entry name" value="EAL"/>
    <property type="match status" value="1"/>
</dbReference>
<feature type="domain" description="PAS" evidence="2">
    <location>
        <begin position="7"/>
        <end position="88"/>
    </location>
</feature>
<gene>
    <name evidence="5" type="ORF">OLMES_0376</name>
</gene>
<dbReference type="Proteomes" id="UP000196027">
    <property type="component" value="Chromosome"/>
</dbReference>
<keyword evidence="6" id="KW-1185">Reference proteome</keyword>
<dbReference type="Pfam" id="PF00563">
    <property type="entry name" value="EAL"/>
    <property type="match status" value="1"/>
</dbReference>
<dbReference type="EMBL" id="CP021425">
    <property type="protein sequence ID" value="ARU54480.1"/>
    <property type="molecule type" value="Genomic_DNA"/>
</dbReference>
<dbReference type="Gene3D" id="3.30.70.270">
    <property type="match status" value="1"/>
</dbReference>
<accession>A0A1Y0I2J8</accession>
<feature type="domain" description="EAL" evidence="3">
    <location>
        <begin position="555"/>
        <end position="809"/>
    </location>
</feature>
<dbReference type="SUPFAM" id="SSF141868">
    <property type="entry name" value="EAL domain-like"/>
    <property type="match status" value="1"/>
</dbReference>
<reference evidence="5 6" key="1">
    <citation type="submission" date="2017-05" db="EMBL/GenBank/DDBJ databases">
        <title>Genomic insights into alkan degradation activity of Oleiphilus messinensis.</title>
        <authorList>
            <person name="Kozyavkin S.A."/>
            <person name="Slesarev A.I."/>
            <person name="Golyshin P.N."/>
            <person name="Korzhenkov A."/>
            <person name="Golyshina O.N."/>
            <person name="Toshchakov S.V."/>
        </authorList>
    </citation>
    <scope>NUCLEOTIDE SEQUENCE [LARGE SCALE GENOMIC DNA]</scope>
    <source>
        <strain evidence="5 6">ME102</strain>
    </source>
</reference>
<dbReference type="FunFam" id="3.30.70.270:FF:000001">
    <property type="entry name" value="Diguanylate cyclase domain protein"/>
    <property type="match status" value="1"/>
</dbReference>
<evidence type="ECO:0000313" key="6">
    <source>
        <dbReference type="Proteomes" id="UP000196027"/>
    </source>
</evidence>
<dbReference type="AlphaFoldDB" id="A0A1Y0I2J8"/>
<evidence type="ECO:0000259" key="2">
    <source>
        <dbReference type="PROSITE" id="PS50112"/>
    </source>
</evidence>
<dbReference type="Pfam" id="PF00990">
    <property type="entry name" value="GGDEF"/>
    <property type="match status" value="1"/>
</dbReference>
<evidence type="ECO:0000313" key="5">
    <source>
        <dbReference type="EMBL" id="ARU54480.1"/>
    </source>
</evidence>
<dbReference type="Pfam" id="PF08448">
    <property type="entry name" value="PAS_4"/>
    <property type="match status" value="1"/>
</dbReference>
<dbReference type="InterPro" id="IPR013655">
    <property type="entry name" value="PAS_fold_3"/>
</dbReference>
<dbReference type="NCBIfam" id="TIGR00254">
    <property type="entry name" value="GGDEF"/>
    <property type="match status" value="1"/>
</dbReference>
<dbReference type="SUPFAM" id="SSF55785">
    <property type="entry name" value="PYP-like sensor domain (PAS domain)"/>
    <property type="match status" value="3"/>
</dbReference>
<organism evidence="5 6">
    <name type="scientific">Oleiphilus messinensis</name>
    <dbReference type="NCBI Taxonomy" id="141451"/>
    <lineage>
        <taxon>Bacteria</taxon>
        <taxon>Pseudomonadati</taxon>
        <taxon>Pseudomonadota</taxon>
        <taxon>Gammaproteobacteria</taxon>
        <taxon>Oceanospirillales</taxon>
        <taxon>Oleiphilaceae</taxon>
        <taxon>Oleiphilus</taxon>
    </lineage>
</organism>
<dbReference type="InterPro" id="IPR000014">
    <property type="entry name" value="PAS"/>
</dbReference>
<sequence>MKEYLIQQGRSRNALKEQAKEAHLAVSDMGIIERVCAQTEKFFGYPPEELIGNPFNKLVPAAVYDPNAPHFREKLRKGDSIETTFQHKSGHFFIGTMMPKGKNVKDGDLVFDSTINRLEDSKSAMGILQDFQTVGRLGGWEFDVTRNTFSWTEGVYRIFDLEVGAAINPEHALYYFHNHQYRVKAAFRRCLNQGESLQIEVQIISARNNTRWVRLTGRPTLTKGRVTRIRGVIQDLSELRNVRNEKAFLDDCMGSIMSATDDMALILDKDLTILFCNAAFQMQFERAFEIIPQPGDSIAKLLSKFPNERRIYMRLWERALARDQFCVEMPLAQRKEEMPIFEMRFRRITNKRGELIGAAHIAKDITSKIQVQEKLNYMARHDPLTGLFNRREFQNLLGRGLGNAKKRGTAHSLLYMDLERFKAINEKCGSSAGDELLRQVARTISAKVRQRDAVARIGGDEFAALLENCPPEEARRVAESIRNTLLGTPFSWGEADFEIGISIGVVSVDEHSNSPEKLMKLADNICYAAKTSGSSCINIFQPEPTTISTVDESKQLDHIKMINHALEFTEYLRVFVQPIKPIISAVWGEYLEVYSRIQDESGSLIEPETFLPLAEEVDLTSNIDLVVLKRVLNWIAQHRHQDHRLKLCSINLHNASLKKTDFITRVTHEIHQSRAQPEKLCFELEESLFIDAPKLARNTVQALKGLGCKIAADHVGKRPSSLEYIATFNLDFVKIDGDLVGALHTDKINQVRVEAIHKLAHLMGAETIGHHVTSDAVLAEVRKIGLHFGQGYALAETIPLESFTLQSQT</sequence>
<dbReference type="InterPro" id="IPR001633">
    <property type="entry name" value="EAL_dom"/>
</dbReference>
<proteinExistence type="predicted"/>
<dbReference type="GO" id="GO:0003824">
    <property type="term" value="F:catalytic activity"/>
    <property type="evidence" value="ECO:0007669"/>
    <property type="project" value="UniProtKB-ARBA"/>
</dbReference>
<dbReference type="InterPro" id="IPR000160">
    <property type="entry name" value="GGDEF_dom"/>
</dbReference>
<dbReference type="InterPro" id="IPR052155">
    <property type="entry name" value="Biofilm_reg_signaling"/>
</dbReference>
<dbReference type="KEGG" id="ome:OLMES_0376"/>
<evidence type="ECO:0000259" key="4">
    <source>
        <dbReference type="PROSITE" id="PS50887"/>
    </source>
</evidence>
<dbReference type="NCBIfam" id="TIGR00229">
    <property type="entry name" value="sensory_box"/>
    <property type="match status" value="1"/>
</dbReference>
<dbReference type="CDD" id="cd01949">
    <property type="entry name" value="GGDEF"/>
    <property type="match status" value="1"/>
</dbReference>
<protein>
    <submittedName>
        <fullName evidence="5">PAS/PAC sensor-containing signal transduction diguanylate cyclase/phosphodiesterase</fullName>
    </submittedName>
</protein>
<dbReference type="InterPro" id="IPR001610">
    <property type="entry name" value="PAC"/>
</dbReference>
<dbReference type="Gene3D" id="3.20.20.450">
    <property type="entry name" value="EAL domain"/>
    <property type="match status" value="1"/>
</dbReference>
<evidence type="ECO:0000256" key="1">
    <source>
        <dbReference type="ARBA" id="ARBA00001946"/>
    </source>
</evidence>
<dbReference type="OrthoDB" id="9787514at2"/>
<dbReference type="InterPro" id="IPR035965">
    <property type="entry name" value="PAS-like_dom_sf"/>
</dbReference>
<comment type="cofactor">
    <cofactor evidence="1">
        <name>Mg(2+)</name>
        <dbReference type="ChEBI" id="CHEBI:18420"/>
    </cofactor>
</comment>
<dbReference type="InterPro" id="IPR013656">
    <property type="entry name" value="PAS_4"/>
</dbReference>
<dbReference type="PANTHER" id="PTHR44757">
    <property type="entry name" value="DIGUANYLATE CYCLASE DGCP"/>
    <property type="match status" value="1"/>
</dbReference>
<dbReference type="SMART" id="SM00052">
    <property type="entry name" value="EAL"/>
    <property type="match status" value="1"/>
</dbReference>